<comment type="catalytic activity">
    <reaction evidence="9">
        <text>L-seryl-[EGF-like domain protein] + UDP-alpha-D-glucose = 3-O-(beta-D-glucosyl)-L-seryl-[EGF-like domain protein] + UDP + H(+)</text>
        <dbReference type="Rhea" id="RHEA:58116"/>
        <dbReference type="Rhea" id="RHEA-COMP:14610"/>
        <dbReference type="Rhea" id="RHEA-COMP:16010"/>
        <dbReference type="ChEBI" id="CHEBI:15378"/>
        <dbReference type="ChEBI" id="CHEBI:29999"/>
        <dbReference type="ChEBI" id="CHEBI:58223"/>
        <dbReference type="ChEBI" id="CHEBI:58885"/>
        <dbReference type="ChEBI" id="CHEBI:140576"/>
    </reaction>
</comment>
<dbReference type="EMBL" id="JAIZAY010000005">
    <property type="protein sequence ID" value="KAJ8041066.1"/>
    <property type="molecule type" value="Genomic_DNA"/>
</dbReference>
<evidence type="ECO:0000313" key="15">
    <source>
        <dbReference type="Proteomes" id="UP001152320"/>
    </source>
</evidence>
<keyword evidence="4" id="KW-0808">Transferase</keyword>
<dbReference type="Proteomes" id="UP001152320">
    <property type="component" value="Chromosome 5"/>
</dbReference>
<dbReference type="SMART" id="SM00557">
    <property type="entry name" value="IG_FLMN"/>
    <property type="match status" value="1"/>
</dbReference>
<evidence type="ECO:0000256" key="5">
    <source>
        <dbReference type="ARBA" id="ARBA00022729"/>
    </source>
</evidence>
<evidence type="ECO:0000256" key="1">
    <source>
        <dbReference type="ARBA" id="ARBA00004922"/>
    </source>
</evidence>
<protein>
    <submittedName>
        <fullName evidence="14">KDEL motif-containing protein 1</fullName>
    </submittedName>
</protein>
<dbReference type="Pfam" id="PF05686">
    <property type="entry name" value="Glyco_transf_90"/>
    <property type="match status" value="1"/>
</dbReference>
<dbReference type="GO" id="GO:0012505">
    <property type="term" value="C:endomembrane system"/>
    <property type="evidence" value="ECO:0007669"/>
    <property type="project" value="TreeGrafter"/>
</dbReference>
<keyword evidence="3" id="KW-0328">Glycosyltransferase</keyword>
<dbReference type="InterPro" id="IPR013783">
    <property type="entry name" value="Ig-like_fold"/>
</dbReference>
<feature type="chain" id="PRO_5040403134" evidence="12">
    <location>
        <begin position="26"/>
        <end position="514"/>
    </location>
</feature>
<accession>A0A9Q1C984</accession>
<keyword evidence="6" id="KW-0256">Endoplasmic reticulum</keyword>
<dbReference type="InterPro" id="IPR051091">
    <property type="entry name" value="O-Glucosyltr/Glycosyltrsf_90"/>
</dbReference>
<comment type="pathway">
    <text evidence="1">Protein modification; protein glycosylation.</text>
</comment>
<evidence type="ECO:0000256" key="8">
    <source>
        <dbReference type="ARBA" id="ARBA00047553"/>
    </source>
</evidence>
<evidence type="ECO:0000313" key="14">
    <source>
        <dbReference type="EMBL" id="KAJ8041066.1"/>
    </source>
</evidence>
<feature type="region of interest" description="Disordered" evidence="11">
    <location>
        <begin position="494"/>
        <end position="514"/>
    </location>
</feature>
<dbReference type="SMART" id="SM00672">
    <property type="entry name" value="CAP10"/>
    <property type="match status" value="1"/>
</dbReference>
<dbReference type="FunFam" id="2.60.40.10:FF:000419">
    <property type="entry name" value="KDEL (Lys-Asp-Glu-Leu) containing 1"/>
    <property type="match status" value="1"/>
</dbReference>
<evidence type="ECO:0000256" key="4">
    <source>
        <dbReference type="ARBA" id="ARBA00022679"/>
    </source>
</evidence>
<comment type="catalytic activity">
    <reaction evidence="8">
        <text>L-seryl-[EGF-like domain protein] + UDP-alpha-D-xylose = 3-O-(beta-D-xylosyl)-L-seryl-[EGF-like domain protein] + UDP + H(+)</text>
        <dbReference type="Rhea" id="RHEA:62016"/>
        <dbReference type="Rhea" id="RHEA-COMP:16010"/>
        <dbReference type="Rhea" id="RHEA-COMP:16011"/>
        <dbReference type="ChEBI" id="CHEBI:15378"/>
        <dbReference type="ChEBI" id="CHEBI:29999"/>
        <dbReference type="ChEBI" id="CHEBI:57632"/>
        <dbReference type="ChEBI" id="CHEBI:58223"/>
        <dbReference type="ChEBI" id="CHEBI:132085"/>
    </reaction>
</comment>
<comment type="similarity">
    <text evidence="2">Belongs to the KDELC family.</text>
</comment>
<dbReference type="InterPro" id="IPR017868">
    <property type="entry name" value="Filamin/ABP280_repeat-like"/>
</dbReference>
<evidence type="ECO:0000256" key="2">
    <source>
        <dbReference type="ARBA" id="ARBA00006063"/>
    </source>
</evidence>
<dbReference type="Pfam" id="PF00630">
    <property type="entry name" value="Filamin"/>
    <property type="match status" value="1"/>
</dbReference>
<dbReference type="GO" id="GO:0046527">
    <property type="term" value="F:glucosyltransferase activity"/>
    <property type="evidence" value="ECO:0007669"/>
    <property type="project" value="TreeGrafter"/>
</dbReference>
<evidence type="ECO:0000256" key="10">
    <source>
        <dbReference type="PROSITE-ProRule" id="PRU00087"/>
    </source>
</evidence>
<comment type="caution">
    <text evidence="14">The sequence shown here is derived from an EMBL/GenBank/DDBJ whole genome shotgun (WGS) entry which is preliminary data.</text>
</comment>
<keyword evidence="5 12" id="KW-0732">Signal</keyword>
<dbReference type="InterPro" id="IPR006598">
    <property type="entry name" value="CAP10"/>
</dbReference>
<reference evidence="14" key="1">
    <citation type="submission" date="2021-10" db="EMBL/GenBank/DDBJ databases">
        <title>Tropical sea cucumber genome reveals ecological adaptation and Cuvierian tubules defense mechanism.</title>
        <authorList>
            <person name="Chen T."/>
        </authorList>
    </citation>
    <scope>NUCLEOTIDE SEQUENCE</scope>
    <source>
        <strain evidence="14">Nanhai2018</strain>
        <tissue evidence="14">Muscle</tissue>
    </source>
</reference>
<dbReference type="SUPFAM" id="SSF81296">
    <property type="entry name" value="E set domains"/>
    <property type="match status" value="1"/>
</dbReference>
<feature type="repeat" description="Filamin" evidence="10">
    <location>
        <begin position="36"/>
        <end position="142"/>
    </location>
</feature>
<gene>
    <name evidence="14" type="ORF">HOLleu_11773</name>
</gene>
<organism evidence="14 15">
    <name type="scientific">Holothuria leucospilota</name>
    <name type="common">Black long sea cucumber</name>
    <name type="synonym">Mertensiothuria leucospilota</name>
    <dbReference type="NCBI Taxonomy" id="206669"/>
    <lineage>
        <taxon>Eukaryota</taxon>
        <taxon>Metazoa</taxon>
        <taxon>Echinodermata</taxon>
        <taxon>Eleutherozoa</taxon>
        <taxon>Echinozoa</taxon>
        <taxon>Holothuroidea</taxon>
        <taxon>Aspidochirotacea</taxon>
        <taxon>Aspidochirotida</taxon>
        <taxon>Holothuriidae</taxon>
        <taxon>Holothuria</taxon>
    </lineage>
</organism>
<dbReference type="Gene3D" id="2.60.40.10">
    <property type="entry name" value="Immunoglobulins"/>
    <property type="match status" value="1"/>
</dbReference>
<name>A0A9Q1C984_HOLLE</name>
<evidence type="ECO:0000256" key="11">
    <source>
        <dbReference type="SAM" id="MobiDB-lite"/>
    </source>
</evidence>
<evidence type="ECO:0000256" key="9">
    <source>
        <dbReference type="ARBA" id="ARBA00049246"/>
    </source>
</evidence>
<dbReference type="OrthoDB" id="541052at2759"/>
<dbReference type="InterPro" id="IPR001298">
    <property type="entry name" value="Filamin/ABP280_rpt"/>
</dbReference>
<sequence>MCASLHVLSACIAFLLVGCITLTSAVIDPATGYERERVVCPVKSLVYGPGLNSNFNVPARYFYIQARDFEFENFTYTPGPQAFHVSVRPSGRQRGRIQVQLLDRHDGSFIVRYKLYQSYPGLIITVMSGDKHVADSPYQLEGPVYAESCFCPEENTSDWLTEMMCPDSLPDQIQQDFEPFPTVDLDRLAREAVDRFGEHHSLCHYTIVNNVIYRRTFGQHVGFKMFSDAFLTSLTRKVVLPDLEFFVNLGDWPLEKRTTSQSPLPILSWCGSDTTRDIVLPTYDLTESTLETMGRVTLDMMSIQANTGPVWEEKIKLAFWRGRDSRKERLELVKLSRRNPELIDAALTNFFFFKPNDELYGPKVKHVSFFDFFKYKYQINIDGTVAAYRLPYLLAGDSAVFKHNSTYYEHFYKELKPWEHYIPYEQDLSDLKEKIQWAIDNDDKAKQIAENGSHFARNSLLSNNIFCYYYKVLTEYAARQTRSPIIYDDMEEVSQPDGSQNCLCSRNAQSHEEL</sequence>
<evidence type="ECO:0000256" key="7">
    <source>
        <dbReference type="ARBA" id="ARBA00023180"/>
    </source>
</evidence>
<evidence type="ECO:0000256" key="12">
    <source>
        <dbReference type="SAM" id="SignalP"/>
    </source>
</evidence>
<keyword evidence="15" id="KW-1185">Reference proteome</keyword>
<proteinExistence type="inferred from homology"/>
<dbReference type="PROSITE" id="PS50194">
    <property type="entry name" value="FILAMIN_REPEAT"/>
    <property type="match status" value="1"/>
</dbReference>
<keyword evidence="7" id="KW-0325">Glycoprotein</keyword>
<evidence type="ECO:0000256" key="6">
    <source>
        <dbReference type="ARBA" id="ARBA00022824"/>
    </source>
</evidence>
<feature type="domain" description="Glycosyl transferase CAP10" evidence="13">
    <location>
        <begin position="239"/>
        <end position="483"/>
    </location>
</feature>
<evidence type="ECO:0000256" key="3">
    <source>
        <dbReference type="ARBA" id="ARBA00022676"/>
    </source>
</evidence>
<dbReference type="AlphaFoldDB" id="A0A9Q1C984"/>
<dbReference type="InterPro" id="IPR014756">
    <property type="entry name" value="Ig_E-set"/>
</dbReference>
<dbReference type="PANTHER" id="PTHR12203">
    <property type="entry name" value="KDEL LYS-ASP-GLU-LEU CONTAINING - RELATED"/>
    <property type="match status" value="1"/>
</dbReference>
<evidence type="ECO:0000259" key="13">
    <source>
        <dbReference type="SMART" id="SM00672"/>
    </source>
</evidence>
<feature type="signal peptide" evidence="12">
    <location>
        <begin position="1"/>
        <end position="25"/>
    </location>
</feature>
<feature type="compositionally biased region" description="Polar residues" evidence="11">
    <location>
        <begin position="496"/>
        <end position="508"/>
    </location>
</feature>
<dbReference type="PANTHER" id="PTHR12203:SF122">
    <property type="entry name" value="GLYCOSYL TRANSFERASE CAP10 DOMAIN-CONTAINING PROTEIN"/>
    <property type="match status" value="1"/>
</dbReference>